<feature type="transmembrane region" description="Helical" evidence="1">
    <location>
        <begin position="120"/>
        <end position="136"/>
    </location>
</feature>
<dbReference type="Proteomes" id="UP000321393">
    <property type="component" value="Unassembled WGS sequence"/>
</dbReference>
<gene>
    <name evidence="3" type="ORF">E5676_scaffold169G00380</name>
    <name evidence="2" type="ORF">E6C27_scaffold64G00390</name>
</gene>
<dbReference type="InterPro" id="IPR004158">
    <property type="entry name" value="DUF247_pln"/>
</dbReference>
<keyword evidence="1" id="KW-1133">Transmembrane helix</keyword>
<sequence length="534" mass="60761">MASGFSILTGTFDKSQWVLQINDLVDQNALLDATQTPISIFRLPESVHDGDPTAYLPRHVAFGPFHHFQPELYKMELFKLGKAKNLKWGPQIHKLADRLTPLELKMRACFDQALEINGETLSWVLLIDGLFLIYLLQNKYMNRPLRFPSEIFYGKLWSEFEIVGDMVKLENQIPLFVLNEICPKEPINFLAPFLYQFCVSVSSFPLPRFNPQLECFGFSSYLPEIFDLSHHLLHFLYSLILLIPDERVAFMPYCFRLDNSSSSSVEFLSESLDILGSVINIAFIQQIKETIGLIQRLLRLLSSITKPNLAEKTPPLIIPSASDLKSAGFTFKSTKNGILKSYFDETTLTLTLPCIHLHGFTHVLLKNLVAFESMAELNPPCLANYTALMNGLLRKSKDLKVLEKAEIVHNHLNSEEEAAELFYGVENSTSRLKKESLLEIHLKGGFNFENGSNFIPEVESSYEMGLGNMVERINNCYGNCWRMKMKKVVSVVYKCFAVLVVVFLIVLVTTRFVCNFMSCPLGTFMTTTALHQML</sequence>
<dbReference type="PANTHER" id="PTHR31549">
    <property type="entry name" value="PROTEIN, PUTATIVE (DUF247)-RELATED-RELATED"/>
    <property type="match status" value="1"/>
</dbReference>
<evidence type="ECO:0000313" key="5">
    <source>
        <dbReference type="Proteomes" id="UP000321947"/>
    </source>
</evidence>
<comment type="caution">
    <text evidence="3">The sequence shown here is derived from an EMBL/GenBank/DDBJ whole genome shotgun (WGS) entry which is preliminary data.</text>
</comment>
<proteinExistence type="predicted"/>
<feature type="transmembrane region" description="Helical" evidence="1">
    <location>
        <begin position="491"/>
        <end position="513"/>
    </location>
</feature>
<dbReference type="PANTHER" id="PTHR31549:SF300">
    <property type="match status" value="1"/>
</dbReference>
<dbReference type="EMBL" id="SSTD01016718">
    <property type="protein sequence ID" value="TYK00435.1"/>
    <property type="molecule type" value="Genomic_DNA"/>
</dbReference>
<evidence type="ECO:0000313" key="3">
    <source>
        <dbReference type="EMBL" id="TYK00435.1"/>
    </source>
</evidence>
<organism evidence="3 5">
    <name type="scientific">Cucumis melo var. makuwa</name>
    <name type="common">Oriental melon</name>
    <dbReference type="NCBI Taxonomy" id="1194695"/>
    <lineage>
        <taxon>Eukaryota</taxon>
        <taxon>Viridiplantae</taxon>
        <taxon>Streptophyta</taxon>
        <taxon>Embryophyta</taxon>
        <taxon>Tracheophyta</taxon>
        <taxon>Spermatophyta</taxon>
        <taxon>Magnoliopsida</taxon>
        <taxon>eudicotyledons</taxon>
        <taxon>Gunneridae</taxon>
        <taxon>Pentapetalae</taxon>
        <taxon>rosids</taxon>
        <taxon>fabids</taxon>
        <taxon>Cucurbitales</taxon>
        <taxon>Cucurbitaceae</taxon>
        <taxon>Benincaseae</taxon>
        <taxon>Cucumis</taxon>
    </lineage>
</organism>
<dbReference type="OrthoDB" id="1671894at2759"/>
<evidence type="ECO:0000313" key="2">
    <source>
        <dbReference type="EMBL" id="KAA0039249.1"/>
    </source>
</evidence>
<dbReference type="Pfam" id="PF03140">
    <property type="entry name" value="DUF247"/>
    <property type="match status" value="1"/>
</dbReference>
<evidence type="ECO:0000313" key="4">
    <source>
        <dbReference type="Proteomes" id="UP000321393"/>
    </source>
</evidence>
<keyword evidence="1" id="KW-0812">Transmembrane</keyword>
<keyword evidence="1" id="KW-0472">Membrane</keyword>
<reference evidence="4 5" key="1">
    <citation type="submission" date="2019-08" db="EMBL/GenBank/DDBJ databases">
        <title>Draft genome sequences of two oriental melons (Cucumis melo L. var makuwa).</title>
        <authorList>
            <person name="Kwon S.-Y."/>
        </authorList>
    </citation>
    <scope>NUCLEOTIDE SEQUENCE [LARGE SCALE GENOMIC DNA]</scope>
    <source>
        <strain evidence="5">cv. Chang Bougi</strain>
        <strain evidence="4">cv. SW 3</strain>
        <tissue evidence="3">Leaf</tissue>
    </source>
</reference>
<accession>A0A5D3BMY1</accession>
<evidence type="ECO:0000256" key="1">
    <source>
        <dbReference type="SAM" id="Phobius"/>
    </source>
</evidence>
<dbReference type="AlphaFoldDB" id="A0A5D3BMY1"/>
<dbReference type="STRING" id="1194695.A0A5D3BMY1"/>
<protein>
    <submittedName>
        <fullName evidence="2 3">UPF0481 protein</fullName>
    </submittedName>
</protein>
<dbReference type="EMBL" id="SSTE01018412">
    <property type="protein sequence ID" value="KAA0039249.1"/>
    <property type="molecule type" value="Genomic_DNA"/>
</dbReference>
<dbReference type="Proteomes" id="UP000321947">
    <property type="component" value="Unassembled WGS sequence"/>
</dbReference>
<name>A0A5D3BMY1_CUCMM</name>